<reference evidence="2 3" key="1">
    <citation type="journal article" date="2014" name="Genome Biol. Evol.">
        <title>The secreted proteins of Achlya hypogyna and Thraustotheca clavata identify the ancestral oomycete secretome and reveal gene acquisitions by horizontal gene transfer.</title>
        <authorList>
            <person name="Misner I."/>
            <person name="Blouin N."/>
            <person name="Leonard G."/>
            <person name="Richards T.A."/>
            <person name="Lane C.E."/>
        </authorList>
    </citation>
    <scope>NUCLEOTIDE SEQUENCE [LARGE SCALE GENOMIC DNA]</scope>
    <source>
        <strain evidence="2 3">ATCC 48635</strain>
    </source>
</reference>
<evidence type="ECO:0000313" key="3">
    <source>
        <dbReference type="Proteomes" id="UP000243579"/>
    </source>
</evidence>
<dbReference type="AlphaFoldDB" id="A0A1V9Z108"/>
<dbReference type="Proteomes" id="UP000243579">
    <property type="component" value="Unassembled WGS sequence"/>
</dbReference>
<sequence>MRSLTLDALLRVSTESIEYARGGSSVAVFTLSSNCELPVAYQVIPSDTERYRAQPALGLLNPFASIAVHVDLLVKADHELDTTTDLIRVFCTWVEEPTRVDLETFWERIAPAEIQSHSVSVAIVETLSTPPTNVSKMVCKLPAVGDMWLNGLANEYDARFPPALAEYMTKEDFEAGMKLINEALIDHWPCVPCMSVGYGCCICTAGLSLYCAGGQIREAEEAAHRQIARLNRRPIFAQRNITWALKRVWYRHTSWIEITMQQA</sequence>
<dbReference type="InterPro" id="IPR013783">
    <property type="entry name" value="Ig-like_fold"/>
</dbReference>
<keyword evidence="3" id="KW-1185">Reference proteome</keyword>
<comment type="caution">
    <text evidence="2">The sequence shown here is derived from an EMBL/GenBank/DDBJ whole genome shotgun (WGS) entry which is preliminary data.</text>
</comment>
<evidence type="ECO:0000313" key="2">
    <source>
        <dbReference type="EMBL" id="OQR91641.1"/>
    </source>
</evidence>
<dbReference type="InterPro" id="IPR000535">
    <property type="entry name" value="MSP_dom"/>
</dbReference>
<evidence type="ECO:0000259" key="1">
    <source>
        <dbReference type="PROSITE" id="PS50202"/>
    </source>
</evidence>
<protein>
    <recommendedName>
        <fullName evidence="1">MSP domain-containing protein</fullName>
    </recommendedName>
</protein>
<accession>A0A1V9Z108</accession>
<dbReference type="EMBL" id="JNBR01000513">
    <property type="protein sequence ID" value="OQR91641.1"/>
    <property type="molecule type" value="Genomic_DNA"/>
</dbReference>
<proteinExistence type="predicted"/>
<gene>
    <name evidence="2" type="ORF">ACHHYP_04510</name>
</gene>
<feature type="domain" description="MSP" evidence="1">
    <location>
        <begin position="1"/>
        <end position="124"/>
    </location>
</feature>
<dbReference type="Gene3D" id="2.60.40.10">
    <property type="entry name" value="Immunoglobulins"/>
    <property type="match status" value="1"/>
</dbReference>
<organism evidence="2 3">
    <name type="scientific">Achlya hypogyna</name>
    <name type="common">Oomycete</name>
    <name type="synonym">Protoachlya hypogyna</name>
    <dbReference type="NCBI Taxonomy" id="1202772"/>
    <lineage>
        <taxon>Eukaryota</taxon>
        <taxon>Sar</taxon>
        <taxon>Stramenopiles</taxon>
        <taxon>Oomycota</taxon>
        <taxon>Saprolegniomycetes</taxon>
        <taxon>Saprolegniales</taxon>
        <taxon>Achlyaceae</taxon>
        <taxon>Achlya</taxon>
    </lineage>
</organism>
<dbReference type="PROSITE" id="PS50202">
    <property type="entry name" value="MSP"/>
    <property type="match status" value="1"/>
</dbReference>
<name>A0A1V9Z108_ACHHY</name>
<dbReference type="SUPFAM" id="SSF49354">
    <property type="entry name" value="PapD-like"/>
    <property type="match status" value="1"/>
</dbReference>
<dbReference type="OrthoDB" id="58259at2759"/>
<dbReference type="InterPro" id="IPR008962">
    <property type="entry name" value="PapD-like_sf"/>
</dbReference>